<accession>A0AAV6J0F0</accession>
<comment type="caution">
    <text evidence="3">The sequence shown here is derived from an EMBL/GenBank/DDBJ whole genome shotgun (WGS) entry which is preliminary data.</text>
</comment>
<proteinExistence type="predicted"/>
<name>A0AAV6J0F0_9ERIC</name>
<gene>
    <name evidence="3" type="ORF">RHGRI_022705</name>
</gene>
<sequence length="151" mass="16697">MSYQNVPQEPYPPPGYGSTTYYPSAPPAPGPPPPQYDGYGAPPPPPQPGYPYPPPPYPGYQGYFSQGYPPPPPPPQSPQPYQIYHCEHYQYQHESGCFSFLRGWQEEGGDTSRVPGPFKIIFCCALLLLSVGGVLLLSCYEFYMMYGAGFS</sequence>
<feature type="transmembrane region" description="Helical" evidence="2">
    <location>
        <begin position="120"/>
        <end position="143"/>
    </location>
</feature>
<evidence type="ECO:0000313" key="3">
    <source>
        <dbReference type="EMBL" id="KAG5534666.1"/>
    </source>
</evidence>
<reference evidence="3" key="1">
    <citation type="submission" date="2020-08" db="EMBL/GenBank/DDBJ databases">
        <title>Plant Genome Project.</title>
        <authorList>
            <person name="Zhang R.-G."/>
        </authorList>
    </citation>
    <scope>NUCLEOTIDE SEQUENCE</scope>
    <source>
        <strain evidence="3">WSP0</strain>
        <tissue evidence="3">Leaf</tissue>
    </source>
</reference>
<keyword evidence="2" id="KW-1133">Transmembrane helix</keyword>
<evidence type="ECO:0000256" key="2">
    <source>
        <dbReference type="SAM" id="Phobius"/>
    </source>
</evidence>
<feature type="compositionally biased region" description="Pro residues" evidence="1">
    <location>
        <begin position="24"/>
        <end position="58"/>
    </location>
</feature>
<protein>
    <recommendedName>
        <fullName evidence="5">Rhodopsin</fullName>
    </recommendedName>
</protein>
<evidence type="ECO:0008006" key="5">
    <source>
        <dbReference type="Google" id="ProtNLM"/>
    </source>
</evidence>
<dbReference type="AlphaFoldDB" id="A0AAV6J0F0"/>
<evidence type="ECO:0000313" key="4">
    <source>
        <dbReference type="Proteomes" id="UP000823749"/>
    </source>
</evidence>
<feature type="region of interest" description="Disordered" evidence="1">
    <location>
        <begin position="1"/>
        <end position="79"/>
    </location>
</feature>
<organism evidence="3 4">
    <name type="scientific">Rhododendron griersonianum</name>
    <dbReference type="NCBI Taxonomy" id="479676"/>
    <lineage>
        <taxon>Eukaryota</taxon>
        <taxon>Viridiplantae</taxon>
        <taxon>Streptophyta</taxon>
        <taxon>Embryophyta</taxon>
        <taxon>Tracheophyta</taxon>
        <taxon>Spermatophyta</taxon>
        <taxon>Magnoliopsida</taxon>
        <taxon>eudicotyledons</taxon>
        <taxon>Gunneridae</taxon>
        <taxon>Pentapetalae</taxon>
        <taxon>asterids</taxon>
        <taxon>Ericales</taxon>
        <taxon>Ericaceae</taxon>
        <taxon>Ericoideae</taxon>
        <taxon>Rhodoreae</taxon>
        <taxon>Rhododendron</taxon>
    </lineage>
</organism>
<dbReference type="EMBL" id="JACTNZ010000008">
    <property type="protein sequence ID" value="KAG5534666.1"/>
    <property type="molecule type" value="Genomic_DNA"/>
</dbReference>
<keyword evidence="2" id="KW-0472">Membrane</keyword>
<keyword evidence="4" id="KW-1185">Reference proteome</keyword>
<feature type="compositionally biased region" description="Pro residues" evidence="1">
    <location>
        <begin position="68"/>
        <end position="78"/>
    </location>
</feature>
<evidence type="ECO:0000256" key="1">
    <source>
        <dbReference type="SAM" id="MobiDB-lite"/>
    </source>
</evidence>
<dbReference type="Proteomes" id="UP000823749">
    <property type="component" value="Chromosome 8"/>
</dbReference>
<keyword evidence="2" id="KW-0812">Transmembrane</keyword>